<sequence length="58" mass="6602">MAKNRNQNPNRRAEQPQPQRGPAVDAQEQGRSHQAEEHMMPAATQVSRNKQGKRFGHN</sequence>
<evidence type="ECO:0000256" key="1">
    <source>
        <dbReference type="SAM" id="MobiDB-lite"/>
    </source>
</evidence>
<name>A0ABX0ZQI6_9ACTN</name>
<feature type="compositionally biased region" description="Polar residues" evidence="1">
    <location>
        <begin position="1"/>
        <end position="10"/>
    </location>
</feature>
<proteinExistence type="predicted"/>
<gene>
    <name evidence="2" type="ORF">HCN08_15730</name>
</gene>
<protein>
    <recommendedName>
        <fullName evidence="4">Small acid-soluble spore protein P</fullName>
    </recommendedName>
</protein>
<comment type="caution">
    <text evidence="2">The sequence shown here is derived from an EMBL/GenBank/DDBJ whole genome shotgun (WGS) entry which is preliminary data.</text>
</comment>
<keyword evidence="3" id="KW-1185">Reference proteome</keyword>
<evidence type="ECO:0000313" key="3">
    <source>
        <dbReference type="Proteomes" id="UP000734511"/>
    </source>
</evidence>
<reference evidence="2 3" key="1">
    <citation type="submission" date="2020-03" db="EMBL/GenBank/DDBJ databases">
        <title>WGS of actinomycetes isolated from Thailand.</title>
        <authorList>
            <person name="Thawai C."/>
        </authorList>
    </citation>
    <scope>NUCLEOTIDE SEQUENCE [LARGE SCALE GENOMIC DNA]</scope>
    <source>
        <strain evidence="2 3">PRB2-1</strain>
    </source>
</reference>
<dbReference type="Proteomes" id="UP000734511">
    <property type="component" value="Unassembled WGS sequence"/>
</dbReference>
<organism evidence="2 3">
    <name type="scientific">Actinacidiphila epipremni</name>
    <dbReference type="NCBI Taxonomy" id="2053013"/>
    <lineage>
        <taxon>Bacteria</taxon>
        <taxon>Bacillati</taxon>
        <taxon>Actinomycetota</taxon>
        <taxon>Actinomycetes</taxon>
        <taxon>Kitasatosporales</taxon>
        <taxon>Streptomycetaceae</taxon>
        <taxon>Actinacidiphila</taxon>
    </lineage>
</organism>
<evidence type="ECO:0008006" key="4">
    <source>
        <dbReference type="Google" id="ProtNLM"/>
    </source>
</evidence>
<evidence type="ECO:0000313" key="2">
    <source>
        <dbReference type="EMBL" id="NJP44832.1"/>
    </source>
</evidence>
<accession>A0ABX0ZQI6</accession>
<dbReference type="EMBL" id="JAATEJ010000011">
    <property type="protein sequence ID" value="NJP44832.1"/>
    <property type="molecule type" value="Genomic_DNA"/>
</dbReference>
<dbReference type="RefSeq" id="WP_167983699.1">
    <property type="nucleotide sequence ID" value="NZ_JAATEJ010000011.1"/>
</dbReference>
<feature type="region of interest" description="Disordered" evidence="1">
    <location>
        <begin position="1"/>
        <end position="58"/>
    </location>
</feature>
<feature type="compositionally biased region" description="Basic and acidic residues" evidence="1">
    <location>
        <begin position="28"/>
        <end position="39"/>
    </location>
</feature>